<organism evidence="2 3">
    <name type="scientific">Zymoseptoria brevis</name>
    <dbReference type="NCBI Taxonomy" id="1047168"/>
    <lineage>
        <taxon>Eukaryota</taxon>
        <taxon>Fungi</taxon>
        <taxon>Dikarya</taxon>
        <taxon>Ascomycota</taxon>
        <taxon>Pezizomycotina</taxon>
        <taxon>Dothideomycetes</taxon>
        <taxon>Dothideomycetidae</taxon>
        <taxon>Mycosphaerellales</taxon>
        <taxon>Mycosphaerellaceae</taxon>
        <taxon>Zymoseptoria</taxon>
    </lineage>
</organism>
<dbReference type="Proteomes" id="UP000033647">
    <property type="component" value="Unassembled WGS sequence"/>
</dbReference>
<comment type="caution">
    <text evidence="2">The sequence shown here is derived from an EMBL/GenBank/DDBJ whole genome shotgun (WGS) entry which is preliminary data.</text>
</comment>
<feature type="region of interest" description="Disordered" evidence="1">
    <location>
        <begin position="243"/>
        <end position="270"/>
    </location>
</feature>
<evidence type="ECO:0000313" key="2">
    <source>
        <dbReference type="EMBL" id="KJX94374.1"/>
    </source>
</evidence>
<dbReference type="AlphaFoldDB" id="A0A0F4GAK0"/>
<proteinExistence type="predicted"/>
<sequence>MASTFATSAPHQFEHHHSSMPSTSLSSTMPNASPFQLREEDLEILSQSDGFTILRQHLAQHYTYDLCDIHSPCHVGNIEKWLIVRDVLHALLVPIVELFDKACGVAAIATGANRLEDLEYAFTGPSRGAFVWLQCFFSSEKERDWALTRGCPACVADHCLDSEFSVRLLHAACLLSDVHYPFTMEGPTLPSFIFFLESLEQAINEDEIFGDDFYERMMPKAIMTRDGIEDLIHQCIELDIVLSQPSSPDPSSPTSSATASPVIGPCGGQPGMKIKRSKMAKRQMKLQREEEAWIAEMLRACNEELQYENDAAERIDSQQSIEAAMKNTPGIAVNEIVPE</sequence>
<reference evidence="2 3" key="1">
    <citation type="submission" date="2015-03" db="EMBL/GenBank/DDBJ databases">
        <title>RNA-seq based gene annotation and comparative genomics of four Zymoseptoria species reveal species-specific pathogenicity related genes and transposable element activity.</title>
        <authorList>
            <person name="Grandaubert J."/>
            <person name="Bhattacharyya A."/>
            <person name="Stukenbrock E.H."/>
        </authorList>
    </citation>
    <scope>NUCLEOTIDE SEQUENCE [LARGE SCALE GENOMIC DNA]</scope>
    <source>
        <strain evidence="2 3">Zb18110</strain>
    </source>
</reference>
<evidence type="ECO:0000256" key="1">
    <source>
        <dbReference type="SAM" id="MobiDB-lite"/>
    </source>
</evidence>
<gene>
    <name evidence="2" type="ORF">TI39_contig4199g00023</name>
</gene>
<dbReference type="STRING" id="1047168.A0A0F4GAK0"/>
<feature type="compositionally biased region" description="Polar residues" evidence="1">
    <location>
        <begin position="1"/>
        <end position="10"/>
    </location>
</feature>
<accession>A0A0F4GAK0</accession>
<feature type="region of interest" description="Disordered" evidence="1">
    <location>
        <begin position="1"/>
        <end position="32"/>
    </location>
</feature>
<dbReference type="EMBL" id="LAFY01004158">
    <property type="protein sequence ID" value="KJX94374.1"/>
    <property type="molecule type" value="Genomic_DNA"/>
</dbReference>
<protein>
    <submittedName>
        <fullName evidence="2">Uncharacterized protein</fullName>
    </submittedName>
</protein>
<feature type="compositionally biased region" description="Low complexity" evidence="1">
    <location>
        <begin position="19"/>
        <end position="30"/>
    </location>
</feature>
<name>A0A0F4GAK0_9PEZI</name>
<evidence type="ECO:0000313" key="3">
    <source>
        <dbReference type="Proteomes" id="UP000033647"/>
    </source>
</evidence>
<feature type="compositionally biased region" description="Low complexity" evidence="1">
    <location>
        <begin position="252"/>
        <end position="261"/>
    </location>
</feature>
<keyword evidence="3" id="KW-1185">Reference proteome</keyword>
<dbReference type="OrthoDB" id="5272500at2759"/>